<dbReference type="Proteomes" id="UP001272242">
    <property type="component" value="Unassembled WGS sequence"/>
</dbReference>
<evidence type="ECO:0000256" key="8">
    <source>
        <dbReference type="ARBA" id="ARBA00033102"/>
    </source>
</evidence>
<evidence type="ECO:0000256" key="2">
    <source>
        <dbReference type="ARBA" id="ARBA00004893"/>
    </source>
</evidence>
<feature type="domain" description="Quinolinate phosphoribosyl transferase N-terminal" evidence="11">
    <location>
        <begin position="31"/>
        <end position="116"/>
    </location>
</feature>
<dbReference type="InterPro" id="IPR002638">
    <property type="entry name" value="Quinolinate_PRibosylTrfase_C"/>
</dbReference>
<comment type="similarity">
    <text evidence="3 9">Belongs to the NadC/ModD family.</text>
</comment>
<keyword evidence="5" id="KW-0662">Pyridine nucleotide biosynthesis</keyword>
<protein>
    <recommendedName>
        <fullName evidence="4">nicotinate-nucleotide diphosphorylase (carboxylating)</fullName>
        <ecNumber evidence="4">2.4.2.19</ecNumber>
    </recommendedName>
    <alternativeName>
        <fullName evidence="8">Quinolinate phosphoribosyltransferase [decarboxylating]</fullName>
    </alternativeName>
</protein>
<dbReference type="GO" id="GO:0004514">
    <property type="term" value="F:nicotinate-nucleotide diphosphorylase (carboxylating) activity"/>
    <property type="evidence" value="ECO:0007669"/>
    <property type="project" value="UniProtKB-EC"/>
</dbReference>
<comment type="caution">
    <text evidence="12">The sequence shown here is derived from an EMBL/GenBank/DDBJ whole genome shotgun (WGS) entry which is preliminary data.</text>
</comment>
<dbReference type="Pfam" id="PF02749">
    <property type="entry name" value="QRPTase_N"/>
    <property type="match status" value="1"/>
</dbReference>
<dbReference type="CDD" id="cd01572">
    <property type="entry name" value="QPRTase"/>
    <property type="match status" value="1"/>
</dbReference>
<evidence type="ECO:0000259" key="11">
    <source>
        <dbReference type="Pfam" id="PF02749"/>
    </source>
</evidence>
<evidence type="ECO:0000256" key="3">
    <source>
        <dbReference type="ARBA" id="ARBA00009400"/>
    </source>
</evidence>
<keyword evidence="13" id="KW-1185">Reference proteome</keyword>
<dbReference type="RefSeq" id="WP_407936095.1">
    <property type="nucleotide sequence ID" value="NZ_JAXBLV010000001.1"/>
</dbReference>
<dbReference type="SUPFAM" id="SSF54675">
    <property type="entry name" value="Nicotinate/Quinolinate PRTase N-terminal domain-like"/>
    <property type="match status" value="1"/>
</dbReference>
<dbReference type="Pfam" id="PF01729">
    <property type="entry name" value="QRPTase_C"/>
    <property type="match status" value="1"/>
</dbReference>
<evidence type="ECO:0000256" key="1">
    <source>
        <dbReference type="ARBA" id="ARBA00003237"/>
    </source>
</evidence>
<dbReference type="PANTHER" id="PTHR32179:SF3">
    <property type="entry name" value="NICOTINATE-NUCLEOTIDE PYROPHOSPHORYLASE [CARBOXYLATING]"/>
    <property type="match status" value="1"/>
</dbReference>
<dbReference type="InterPro" id="IPR004393">
    <property type="entry name" value="NadC"/>
</dbReference>
<dbReference type="InterPro" id="IPR013785">
    <property type="entry name" value="Aldolase_TIM"/>
</dbReference>
<keyword evidence="6 9" id="KW-0328">Glycosyltransferase</keyword>
<organism evidence="12 13">
    <name type="scientific">Gemmata algarum</name>
    <dbReference type="NCBI Taxonomy" id="2975278"/>
    <lineage>
        <taxon>Bacteria</taxon>
        <taxon>Pseudomonadati</taxon>
        <taxon>Planctomycetota</taxon>
        <taxon>Planctomycetia</taxon>
        <taxon>Gemmatales</taxon>
        <taxon>Gemmataceae</taxon>
        <taxon>Gemmata</taxon>
    </lineage>
</organism>
<evidence type="ECO:0000313" key="13">
    <source>
        <dbReference type="Proteomes" id="UP001272242"/>
    </source>
</evidence>
<dbReference type="EC" id="2.4.2.19" evidence="4"/>
<evidence type="ECO:0000256" key="6">
    <source>
        <dbReference type="ARBA" id="ARBA00022676"/>
    </source>
</evidence>
<dbReference type="InterPro" id="IPR022412">
    <property type="entry name" value="Quinolinate_PRibosylTrfase_N"/>
</dbReference>
<evidence type="ECO:0000256" key="9">
    <source>
        <dbReference type="PIRNR" id="PIRNR006250"/>
    </source>
</evidence>
<dbReference type="Gene3D" id="3.20.20.70">
    <property type="entry name" value="Aldolase class I"/>
    <property type="match status" value="1"/>
</dbReference>
<dbReference type="PIRSF" id="PIRSF006250">
    <property type="entry name" value="NadC_ModD"/>
    <property type="match status" value="1"/>
</dbReference>
<sequence length="291" mass="30215">MTAPQMSPAELESATTLVHLALAEDLGPTGDRTSLATVPESTCATAAFVARGPGIVAGLPVAALVCRDVSPGLQFTPLVPDGTVTARGTRVATVSGPLRAVLAAERTALNFLQRLSGVASLTRKYLDAVAGHRAQVLDTRKTTPGWRLLEKYAVRTGGGTNHRIGLYDGILIKDNHLAGLGGDVRAAVVAAREYPGNAGLPVEVEVDTLEQLEHALAVKADIVLLDNMTLDQLRAAVARRDVSNPATLLEASGGVNLETVRDIAGTGVDRISVGALTHSAPALDIGLDYLS</sequence>
<evidence type="ECO:0000313" key="12">
    <source>
        <dbReference type="EMBL" id="MDY3557537.1"/>
    </source>
</evidence>
<dbReference type="SUPFAM" id="SSF51690">
    <property type="entry name" value="Nicotinate/Quinolinate PRTase C-terminal domain-like"/>
    <property type="match status" value="1"/>
</dbReference>
<evidence type="ECO:0000259" key="10">
    <source>
        <dbReference type="Pfam" id="PF01729"/>
    </source>
</evidence>
<comment type="function">
    <text evidence="1">Involved in the catabolism of quinolinic acid (QA).</text>
</comment>
<dbReference type="Gene3D" id="3.90.1170.20">
    <property type="entry name" value="Quinolinate phosphoribosyl transferase, N-terminal domain"/>
    <property type="match status" value="1"/>
</dbReference>
<dbReference type="InterPro" id="IPR037128">
    <property type="entry name" value="Quinolinate_PRibosylTase_N_sf"/>
</dbReference>
<gene>
    <name evidence="12" type="primary">nadC</name>
    <name evidence="12" type="ORF">R5W23_000063</name>
</gene>
<dbReference type="EMBL" id="JAXBLV010000001">
    <property type="protein sequence ID" value="MDY3557537.1"/>
    <property type="molecule type" value="Genomic_DNA"/>
</dbReference>
<comment type="pathway">
    <text evidence="2">Cofactor biosynthesis; NAD(+) biosynthesis; nicotinate D-ribonucleotide from quinolinate: step 1/1.</text>
</comment>
<reference evidence="13" key="1">
    <citation type="journal article" date="2023" name="Mar. Drugs">
        <title>Gemmata algarum, a Novel Planctomycete Isolated from an Algal Mat, Displays Antimicrobial Activity.</title>
        <authorList>
            <person name="Kumar G."/>
            <person name="Kallscheuer N."/>
            <person name="Kashif M."/>
            <person name="Ahamad S."/>
            <person name="Jagadeeshwari U."/>
            <person name="Pannikurungottu S."/>
            <person name="Haufschild T."/>
            <person name="Kabuu M."/>
            <person name="Sasikala C."/>
            <person name="Jogler C."/>
            <person name="Ramana C."/>
        </authorList>
    </citation>
    <scope>NUCLEOTIDE SEQUENCE [LARGE SCALE GENOMIC DNA]</scope>
    <source>
        <strain evidence="13">JC673</strain>
    </source>
</reference>
<accession>A0ABU5EST6</accession>
<dbReference type="InterPro" id="IPR027277">
    <property type="entry name" value="NadC/ModD"/>
</dbReference>
<feature type="domain" description="Quinolinate phosphoribosyl transferase C-terminal" evidence="10">
    <location>
        <begin position="118"/>
        <end position="288"/>
    </location>
</feature>
<dbReference type="PANTHER" id="PTHR32179">
    <property type="entry name" value="NICOTINATE-NUCLEOTIDE PYROPHOSPHORYLASE [CARBOXYLATING]"/>
    <property type="match status" value="1"/>
</dbReference>
<proteinExistence type="inferred from homology"/>
<keyword evidence="7 9" id="KW-0808">Transferase</keyword>
<dbReference type="NCBIfam" id="TIGR00078">
    <property type="entry name" value="nadC"/>
    <property type="match status" value="1"/>
</dbReference>
<evidence type="ECO:0000256" key="7">
    <source>
        <dbReference type="ARBA" id="ARBA00022679"/>
    </source>
</evidence>
<name>A0ABU5EST6_9BACT</name>
<evidence type="ECO:0000256" key="4">
    <source>
        <dbReference type="ARBA" id="ARBA00011944"/>
    </source>
</evidence>
<evidence type="ECO:0000256" key="5">
    <source>
        <dbReference type="ARBA" id="ARBA00022642"/>
    </source>
</evidence>
<dbReference type="InterPro" id="IPR036068">
    <property type="entry name" value="Nicotinate_pribotase-like_C"/>
</dbReference>